<dbReference type="CDD" id="cd06171">
    <property type="entry name" value="Sigma70_r4"/>
    <property type="match status" value="1"/>
</dbReference>
<dbReference type="Proteomes" id="UP001164965">
    <property type="component" value="Chromosome"/>
</dbReference>
<dbReference type="Pfam" id="PF08281">
    <property type="entry name" value="Sigma70_r4_2"/>
    <property type="match status" value="1"/>
</dbReference>
<feature type="domain" description="RNA polymerase sigma factor 70 region 4 type 2" evidence="8">
    <location>
        <begin position="120"/>
        <end position="169"/>
    </location>
</feature>
<dbReference type="Pfam" id="PF04542">
    <property type="entry name" value="Sigma70_r2"/>
    <property type="match status" value="1"/>
</dbReference>
<protein>
    <recommendedName>
        <fullName evidence="6">RNA polymerase sigma factor</fullName>
    </recommendedName>
</protein>
<dbReference type="InterPro" id="IPR039425">
    <property type="entry name" value="RNA_pol_sigma-70-like"/>
</dbReference>
<dbReference type="PANTHER" id="PTHR43133:SF25">
    <property type="entry name" value="RNA POLYMERASE SIGMA FACTOR RFAY-RELATED"/>
    <property type="match status" value="1"/>
</dbReference>
<evidence type="ECO:0000256" key="4">
    <source>
        <dbReference type="ARBA" id="ARBA00023125"/>
    </source>
</evidence>
<dbReference type="InterPro" id="IPR014284">
    <property type="entry name" value="RNA_pol_sigma-70_dom"/>
</dbReference>
<keyword evidence="3 6" id="KW-0731">Sigma factor</keyword>
<dbReference type="PANTHER" id="PTHR43133">
    <property type="entry name" value="RNA POLYMERASE ECF-TYPE SIGMA FACTO"/>
    <property type="match status" value="1"/>
</dbReference>
<feature type="domain" description="RNA polymerase sigma-70 region 2" evidence="7">
    <location>
        <begin position="26"/>
        <end position="84"/>
    </location>
</feature>
<comment type="similarity">
    <text evidence="1 6">Belongs to the sigma-70 factor family. ECF subfamily.</text>
</comment>
<evidence type="ECO:0000313" key="10">
    <source>
        <dbReference type="Proteomes" id="UP001164965"/>
    </source>
</evidence>
<evidence type="ECO:0000256" key="6">
    <source>
        <dbReference type="RuleBase" id="RU000716"/>
    </source>
</evidence>
<keyword evidence="4 6" id="KW-0238">DNA-binding</keyword>
<name>A0ABY6P2V1_9NOCA</name>
<evidence type="ECO:0000256" key="3">
    <source>
        <dbReference type="ARBA" id="ARBA00023082"/>
    </source>
</evidence>
<keyword evidence="10" id="KW-1185">Reference proteome</keyword>
<sequence>MDIAPEVDDSARRLAFGTHVEPEVEVLLRVALSLTGHRADAEDLVQDTVIRAWRAMDGFDGRHPRAWLLTILRNTHRNTHRRQRPDTAAEPADAVGARPAFGAREHPDPQQVHADAQLSDRLERAVLALPETFRTVLLLVDVDQLTYAEAAATLGVPIGTVMSRLSRARHRVRKHLGPHPDPSSSGGSP</sequence>
<dbReference type="SUPFAM" id="SSF88946">
    <property type="entry name" value="Sigma2 domain of RNA polymerase sigma factors"/>
    <property type="match status" value="1"/>
</dbReference>
<proteinExistence type="inferred from homology"/>
<keyword evidence="2 6" id="KW-0805">Transcription regulation</keyword>
<dbReference type="NCBIfam" id="TIGR02937">
    <property type="entry name" value="sigma70-ECF"/>
    <property type="match status" value="1"/>
</dbReference>
<evidence type="ECO:0000256" key="2">
    <source>
        <dbReference type="ARBA" id="ARBA00023015"/>
    </source>
</evidence>
<dbReference type="InterPro" id="IPR013324">
    <property type="entry name" value="RNA_pol_sigma_r3/r4-like"/>
</dbReference>
<dbReference type="SUPFAM" id="SSF88659">
    <property type="entry name" value="Sigma3 and sigma4 domains of RNA polymerase sigma factors"/>
    <property type="match status" value="1"/>
</dbReference>
<keyword evidence="5 6" id="KW-0804">Transcription</keyword>
<evidence type="ECO:0000259" key="7">
    <source>
        <dbReference type="Pfam" id="PF04542"/>
    </source>
</evidence>
<dbReference type="PROSITE" id="PS01063">
    <property type="entry name" value="SIGMA70_ECF"/>
    <property type="match status" value="1"/>
</dbReference>
<evidence type="ECO:0000259" key="8">
    <source>
        <dbReference type="Pfam" id="PF08281"/>
    </source>
</evidence>
<gene>
    <name evidence="9" type="ORF">RHODO2019_05950</name>
</gene>
<accession>A0ABY6P2V1</accession>
<dbReference type="InterPro" id="IPR013249">
    <property type="entry name" value="RNA_pol_sigma70_r4_t2"/>
</dbReference>
<dbReference type="InterPro" id="IPR013325">
    <property type="entry name" value="RNA_pol_sigma_r2"/>
</dbReference>
<evidence type="ECO:0000313" key="9">
    <source>
        <dbReference type="EMBL" id="UZJ25975.1"/>
    </source>
</evidence>
<dbReference type="RefSeq" id="WP_265384079.1">
    <property type="nucleotide sequence ID" value="NZ_CP110615.1"/>
</dbReference>
<dbReference type="Gene3D" id="1.10.1740.10">
    <property type="match status" value="1"/>
</dbReference>
<dbReference type="InterPro" id="IPR007627">
    <property type="entry name" value="RNA_pol_sigma70_r2"/>
</dbReference>
<evidence type="ECO:0000256" key="5">
    <source>
        <dbReference type="ARBA" id="ARBA00023163"/>
    </source>
</evidence>
<dbReference type="Gene3D" id="1.10.10.10">
    <property type="entry name" value="Winged helix-like DNA-binding domain superfamily/Winged helix DNA-binding domain"/>
    <property type="match status" value="1"/>
</dbReference>
<reference evidence="9" key="1">
    <citation type="submission" date="2022-10" db="EMBL/GenBank/DDBJ databases">
        <title>Rhodococcus sp.75.</title>
        <authorList>
            <person name="Sun M."/>
        </authorList>
    </citation>
    <scope>NUCLEOTIDE SEQUENCE</scope>
    <source>
        <strain evidence="9">75</strain>
    </source>
</reference>
<evidence type="ECO:0000256" key="1">
    <source>
        <dbReference type="ARBA" id="ARBA00010641"/>
    </source>
</evidence>
<organism evidence="9 10">
    <name type="scientific">Rhodococcus antarcticus</name>
    <dbReference type="NCBI Taxonomy" id="2987751"/>
    <lineage>
        <taxon>Bacteria</taxon>
        <taxon>Bacillati</taxon>
        <taxon>Actinomycetota</taxon>
        <taxon>Actinomycetes</taxon>
        <taxon>Mycobacteriales</taxon>
        <taxon>Nocardiaceae</taxon>
        <taxon>Rhodococcus</taxon>
    </lineage>
</organism>
<dbReference type="InterPro" id="IPR036388">
    <property type="entry name" value="WH-like_DNA-bd_sf"/>
</dbReference>
<dbReference type="EMBL" id="CP110615">
    <property type="protein sequence ID" value="UZJ25975.1"/>
    <property type="molecule type" value="Genomic_DNA"/>
</dbReference>
<dbReference type="InterPro" id="IPR000838">
    <property type="entry name" value="RNA_pol_sigma70_ECF_CS"/>
</dbReference>